<protein>
    <submittedName>
        <fullName evidence="6">Uncharacterized protein YcfJ</fullName>
    </submittedName>
</protein>
<dbReference type="InterPro" id="IPR051407">
    <property type="entry name" value="Bact_OM_lipoprot/Surf_antigen"/>
</dbReference>
<accession>A0A4V2S2N8</accession>
<feature type="region of interest" description="Disordered" evidence="3">
    <location>
        <begin position="25"/>
        <end position="136"/>
    </location>
</feature>
<evidence type="ECO:0000256" key="1">
    <source>
        <dbReference type="ARBA" id="ARBA00004370"/>
    </source>
</evidence>
<dbReference type="AlphaFoldDB" id="A0A4V2S2N8"/>
<dbReference type="InterPro" id="IPR008816">
    <property type="entry name" value="Gly_zipper_2TM_dom"/>
</dbReference>
<dbReference type="RefSeq" id="WP_199222736.1">
    <property type="nucleotide sequence ID" value="NZ_SLWQ01000003.1"/>
</dbReference>
<name>A0A4V2S2N8_9GAMM</name>
<keyword evidence="2" id="KW-0472">Membrane</keyword>
<reference evidence="6 7" key="1">
    <citation type="journal article" date="2015" name="Stand. Genomic Sci.">
        <title>Genomic Encyclopedia of Bacterial and Archaeal Type Strains, Phase III: the genomes of soil and plant-associated and newly described type strains.</title>
        <authorList>
            <person name="Whitman W.B."/>
            <person name="Woyke T."/>
            <person name="Klenk H.P."/>
            <person name="Zhou Y."/>
            <person name="Lilburn T.G."/>
            <person name="Beck B.J."/>
            <person name="De Vos P."/>
            <person name="Vandamme P."/>
            <person name="Eisen J.A."/>
            <person name="Garrity G."/>
            <person name="Hugenholtz P."/>
            <person name="Kyrpides N.C."/>
        </authorList>
    </citation>
    <scope>NUCLEOTIDE SEQUENCE [LARGE SCALE GENOMIC DNA]</scope>
    <source>
        <strain evidence="6 7">A3</strain>
    </source>
</reference>
<feature type="compositionally biased region" description="Low complexity" evidence="3">
    <location>
        <begin position="67"/>
        <end position="107"/>
    </location>
</feature>
<feature type="signal peptide" evidence="4">
    <location>
        <begin position="1"/>
        <end position="20"/>
    </location>
</feature>
<gene>
    <name evidence="6" type="ORF">EV148_103110</name>
</gene>
<evidence type="ECO:0000313" key="7">
    <source>
        <dbReference type="Proteomes" id="UP000294862"/>
    </source>
</evidence>
<dbReference type="PANTHER" id="PTHR35603:SF2">
    <property type="entry name" value="OUTER MEMBRANE LIPOPROTEIN"/>
    <property type="match status" value="1"/>
</dbReference>
<feature type="chain" id="PRO_5020505723" evidence="4">
    <location>
        <begin position="21"/>
        <end position="256"/>
    </location>
</feature>
<evidence type="ECO:0000256" key="2">
    <source>
        <dbReference type="ARBA" id="ARBA00023136"/>
    </source>
</evidence>
<dbReference type="NCBIfam" id="NF008437">
    <property type="entry name" value="PRK11280.1"/>
    <property type="match status" value="1"/>
</dbReference>
<evidence type="ECO:0000256" key="3">
    <source>
        <dbReference type="SAM" id="MobiDB-lite"/>
    </source>
</evidence>
<feature type="domain" description="Glycine zipper 2TM" evidence="5">
    <location>
        <begin position="156"/>
        <end position="197"/>
    </location>
</feature>
<dbReference type="EMBL" id="SLWQ01000003">
    <property type="protein sequence ID" value="TCO41190.1"/>
    <property type="molecule type" value="Genomic_DNA"/>
</dbReference>
<dbReference type="Proteomes" id="UP000294862">
    <property type="component" value="Unassembled WGS sequence"/>
</dbReference>
<evidence type="ECO:0000259" key="5">
    <source>
        <dbReference type="Pfam" id="PF05433"/>
    </source>
</evidence>
<comment type="subcellular location">
    <subcellularLocation>
        <location evidence="1">Membrane</location>
    </subcellularLocation>
</comment>
<proteinExistence type="predicted"/>
<comment type="caution">
    <text evidence="6">The sequence shown here is derived from an EMBL/GenBank/DDBJ whole genome shotgun (WGS) entry which is preliminary data.</text>
</comment>
<feature type="compositionally biased region" description="Low complexity" evidence="3">
    <location>
        <begin position="25"/>
        <end position="47"/>
    </location>
</feature>
<dbReference type="GO" id="GO:0019867">
    <property type="term" value="C:outer membrane"/>
    <property type="evidence" value="ECO:0007669"/>
    <property type="project" value="InterPro"/>
</dbReference>
<dbReference type="PANTHER" id="PTHR35603">
    <property type="match status" value="1"/>
</dbReference>
<keyword evidence="7" id="KW-1185">Reference proteome</keyword>
<evidence type="ECO:0000256" key="4">
    <source>
        <dbReference type="SAM" id="SignalP"/>
    </source>
</evidence>
<dbReference type="Pfam" id="PF05433">
    <property type="entry name" value="Rick_17kDa_Anti"/>
    <property type="match status" value="1"/>
</dbReference>
<dbReference type="PROSITE" id="PS51257">
    <property type="entry name" value="PROKAR_LIPOPROTEIN"/>
    <property type="match status" value="1"/>
</dbReference>
<evidence type="ECO:0000313" key="6">
    <source>
        <dbReference type="EMBL" id="TCO41190.1"/>
    </source>
</evidence>
<keyword evidence="4" id="KW-0732">Signal</keyword>
<sequence>MNIHTKTGLPIAIAAAVALAGCSEKPAATGTSDAPAASAPTQASTDAPPREGLTAREMISAPRGSLPSAGDAGPPDADTAAVPAPSARAELAAAPARDGADAPPARSQDPGSTAAPHYANVISVQPVKQTTTREREECRDERVVHKRRPKDDRQIAGTVIGAVAGGVIGHQVGGGRGRDLATVAGAVGGGYAGKKIQQRQQDRDTYTTTERRCRTVKEPVEDLAYDVVYEYLGQTHQVRLDHDPGERVELPVRGIE</sequence>
<organism evidence="6 7">
    <name type="scientific">Dokdonella fugitiva</name>
    <dbReference type="NCBI Taxonomy" id="328517"/>
    <lineage>
        <taxon>Bacteria</taxon>
        <taxon>Pseudomonadati</taxon>
        <taxon>Pseudomonadota</taxon>
        <taxon>Gammaproteobacteria</taxon>
        <taxon>Lysobacterales</taxon>
        <taxon>Rhodanobacteraceae</taxon>
        <taxon>Dokdonella</taxon>
    </lineage>
</organism>